<dbReference type="HOGENOM" id="CLU_022060_0_1_11"/>
<dbReference type="SUPFAM" id="SSF51713">
    <property type="entry name" value="tRNA-guanine transglycosylase"/>
    <property type="match status" value="1"/>
</dbReference>
<dbReference type="OrthoDB" id="9805417at2"/>
<dbReference type="AlphaFoldDB" id="R4Z2L4"/>
<evidence type="ECO:0000256" key="1">
    <source>
        <dbReference type="ARBA" id="ARBA00022676"/>
    </source>
</evidence>
<feature type="binding site" evidence="5">
    <location>
        <position position="306"/>
    </location>
    <ligand>
        <name>Zn(2+)</name>
        <dbReference type="ChEBI" id="CHEBI:29105"/>
    </ligand>
</feature>
<reference evidence="7 8" key="1">
    <citation type="journal article" date="2013" name="ISME J.">
        <title>Metabolic model for the filamentous 'Candidatus Microthrix parvicella' based on genomic and metagenomic analyses.</title>
        <authorList>
            <person name="Jon McIlroy S."/>
            <person name="Kristiansen R."/>
            <person name="Albertsen M."/>
            <person name="Michael Karst S."/>
            <person name="Rossetti S."/>
            <person name="Lund Nielsen J."/>
            <person name="Tandoi V."/>
            <person name="James Seviour R."/>
            <person name="Nielsen P.H."/>
        </authorList>
    </citation>
    <scope>NUCLEOTIDE SEQUENCE [LARGE SCALE GENOMIC DNA]</scope>
    <source>
        <strain evidence="7 8">RN1</strain>
    </source>
</reference>
<dbReference type="EMBL" id="CANL01000045">
    <property type="protein sequence ID" value="CCM64973.1"/>
    <property type="molecule type" value="Genomic_DNA"/>
</dbReference>
<feature type="domain" description="tRNA-guanine(15) transglycosylase-like" evidence="6">
    <location>
        <begin position="13"/>
        <end position="362"/>
    </location>
</feature>
<feature type="binding site" evidence="5">
    <location>
        <position position="143"/>
    </location>
    <ligand>
        <name>substrate</name>
    </ligand>
</feature>
<evidence type="ECO:0000256" key="4">
    <source>
        <dbReference type="ARBA" id="ARBA00022785"/>
    </source>
</evidence>
<feature type="binding site" evidence="5">
    <location>
        <position position="213"/>
    </location>
    <ligand>
        <name>substrate</name>
    </ligand>
</feature>
<comment type="subunit">
    <text evidence="5">Homodimer. Within each dimer, one monomer is responsible for RNA recognition and catalysis, while the other monomer binds to the replacement base PreQ1.</text>
</comment>
<feature type="binding site" evidence="5">
    <location>
        <position position="186"/>
    </location>
    <ligand>
        <name>substrate</name>
    </ligand>
</feature>
<protein>
    <recommendedName>
        <fullName evidence="5">Queuine tRNA-ribosyltransferase</fullName>
        <ecNumber evidence="5">2.4.2.29</ecNumber>
    </recommendedName>
    <alternativeName>
        <fullName evidence="5">Guanine insertion enzyme</fullName>
    </alternativeName>
    <alternativeName>
        <fullName evidence="5">tRNA-guanine transglycosylase</fullName>
    </alternativeName>
</protein>
<keyword evidence="5" id="KW-0479">Metal-binding</keyword>
<dbReference type="InterPro" id="IPR050076">
    <property type="entry name" value="ArchSynthase1/Queuine_TRR"/>
</dbReference>
<dbReference type="GO" id="GO:0046872">
    <property type="term" value="F:metal ion binding"/>
    <property type="evidence" value="ECO:0007669"/>
    <property type="project" value="UniProtKB-KW"/>
</dbReference>
<evidence type="ECO:0000313" key="7">
    <source>
        <dbReference type="EMBL" id="CCM64973.1"/>
    </source>
</evidence>
<dbReference type="InterPro" id="IPR036511">
    <property type="entry name" value="TGT-like_sf"/>
</dbReference>
<feature type="active site" description="Proton acceptor" evidence="5">
    <location>
        <position position="91"/>
    </location>
</feature>
<accession>R4Z2L4</accession>
<dbReference type="GO" id="GO:0005829">
    <property type="term" value="C:cytosol"/>
    <property type="evidence" value="ECO:0007669"/>
    <property type="project" value="TreeGrafter"/>
</dbReference>
<dbReference type="EC" id="2.4.2.29" evidence="5"/>
<comment type="catalytic activity">
    <reaction evidence="5">
        <text>7-aminomethyl-7-carbaguanine + guanosine(34) in tRNA = 7-aminomethyl-7-carbaguanosine(34) in tRNA + guanine</text>
        <dbReference type="Rhea" id="RHEA:24104"/>
        <dbReference type="Rhea" id="RHEA-COMP:10341"/>
        <dbReference type="Rhea" id="RHEA-COMP:10342"/>
        <dbReference type="ChEBI" id="CHEBI:16235"/>
        <dbReference type="ChEBI" id="CHEBI:58703"/>
        <dbReference type="ChEBI" id="CHEBI:74269"/>
        <dbReference type="ChEBI" id="CHEBI:82833"/>
        <dbReference type="EC" id="2.4.2.29"/>
    </reaction>
</comment>
<feature type="binding site" evidence="5">
    <location>
        <begin position="91"/>
        <end position="95"/>
    </location>
    <ligand>
        <name>substrate</name>
    </ligand>
</feature>
<dbReference type="GO" id="GO:0008479">
    <property type="term" value="F:tRNA-guanosine(34) queuine transglycosylase activity"/>
    <property type="evidence" value="ECO:0007669"/>
    <property type="project" value="UniProtKB-UniRule"/>
</dbReference>
<dbReference type="NCBIfam" id="TIGR00430">
    <property type="entry name" value="Q_tRNA_tgt"/>
    <property type="match status" value="1"/>
</dbReference>
<dbReference type="UniPathway" id="UPA00392"/>
<dbReference type="STRING" id="1229780.BN381_50115"/>
<keyword evidence="3 5" id="KW-0819">tRNA processing</keyword>
<dbReference type="Proteomes" id="UP000018291">
    <property type="component" value="Unassembled WGS sequence"/>
</dbReference>
<sequence>MRLQLDIAATDGAARTGRVATAKGGFQTPVFMPVGTRGTIRAATTAQLADLGAEFMLGNTYHLMLRPGADVVAELGGLGRFAGWDGHLLTDSGGFQVFSLSPKVTDEGVRFKSVYDGSAVHCTPESIVSTQELLGADIQMVLDVCLPLPAERGDLARAVRRTAEWAARARSAHSRREDQALFGIVQGGVDADLRRESAQRTVALDFDGYAIGGLSVGEERGLMMHGLEAAIAELPADQPRYLMGVGDPLSMVEAVARGVDMFDCVLPTRLGRHGTLLTGRGRVNAKRAEFARRDDPVDPECPCKVCGTYSAGYLRHLLVVGEPAGRTLCVLHNLAWMLGFVDRMRTSISRGEFGALRAEVANFWA</sequence>
<dbReference type="InterPro" id="IPR004803">
    <property type="entry name" value="TGT"/>
</dbReference>
<dbReference type="NCBIfam" id="TIGR00449">
    <property type="entry name" value="tgt_general"/>
    <property type="match status" value="1"/>
</dbReference>
<comment type="caution">
    <text evidence="7">The sequence shown here is derived from an EMBL/GenBank/DDBJ whole genome shotgun (WGS) entry which is preliminary data.</text>
</comment>
<keyword evidence="2 5" id="KW-0808">Transferase</keyword>
<organism evidence="7 8">
    <name type="scientific">Candidatus Neomicrothrix parvicella RN1</name>
    <dbReference type="NCBI Taxonomy" id="1229780"/>
    <lineage>
        <taxon>Bacteria</taxon>
        <taxon>Bacillati</taxon>
        <taxon>Actinomycetota</taxon>
        <taxon>Acidimicrobiia</taxon>
        <taxon>Acidimicrobiales</taxon>
        <taxon>Microthrixaceae</taxon>
        <taxon>Candidatus Neomicrothrix</taxon>
    </lineage>
</organism>
<comment type="pathway">
    <text evidence="5">tRNA modification; tRNA-queuosine biosynthesis.</text>
</comment>
<evidence type="ECO:0000259" key="6">
    <source>
        <dbReference type="Pfam" id="PF01702"/>
    </source>
</evidence>
<evidence type="ECO:0000256" key="2">
    <source>
        <dbReference type="ARBA" id="ARBA00022679"/>
    </source>
</evidence>
<dbReference type="HAMAP" id="MF_00168">
    <property type="entry name" value="Q_tRNA_Tgt"/>
    <property type="match status" value="1"/>
</dbReference>
<feature type="binding site" evidence="5">
    <location>
        <position position="301"/>
    </location>
    <ligand>
        <name>Zn(2+)</name>
        <dbReference type="ChEBI" id="CHEBI:29105"/>
    </ligand>
</feature>
<feature type="region of interest" description="RNA binding; important for wobble base 34 recognition" evidence="5">
    <location>
        <begin position="268"/>
        <end position="272"/>
    </location>
</feature>
<keyword evidence="5" id="KW-0862">Zinc</keyword>
<dbReference type="Gene3D" id="3.20.20.105">
    <property type="entry name" value="Queuine tRNA-ribosyltransferase-like"/>
    <property type="match status" value="1"/>
</dbReference>
<dbReference type="Pfam" id="PF01702">
    <property type="entry name" value="TGT"/>
    <property type="match status" value="1"/>
</dbReference>
<keyword evidence="1 5" id="KW-0328">Glycosyltransferase</keyword>
<comment type="cofactor">
    <cofactor evidence="5">
        <name>Zn(2+)</name>
        <dbReference type="ChEBI" id="CHEBI:29105"/>
    </cofactor>
    <text evidence="5">Binds 1 zinc ion per subunit.</text>
</comment>
<keyword evidence="8" id="KW-1185">Reference proteome</keyword>
<comment type="function">
    <text evidence="5">Catalyzes the base-exchange of a guanine (G) residue with the queuine precursor 7-aminomethyl-7-deazaguanine (PreQ1) at position 34 (anticodon wobble position) in tRNAs with GU(N) anticodons (tRNA-Asp, -Asn, -His and -Tyr). Catalysis occurs through a double-displacement mechanism. The nucleophile active site attacks the C1' of nucleotide 34 to detach the guanine base from the RNA, forming a covalent enzyme-RNA intermediate. The proton acceptor active site deprotonates the incoming PreQ1, allowing a nucleophilic attack on the C1' of the ribose to form the product. After dissociation, two additional enzymatic reactions on the tRNA convert PreQ1 to queuine (Q), resulting in the hypermodified nucleoside queuosine (7-(((4,5-cis-dihydroxy-2-cyclopenten-1-yl)amino)methyl)-7-deazaguanosine).</text>
</comment>
<keyword evidence="4 5" id="KW-0671">Queuosine biosynthesis</keyword>
<comment type="similarity">
    <text evidence="5">Belongs to the queuine tRNA-ribosyltransferase family.</text>
</comment>
<dbReference type="eggNOG" id="COG0343">
    <property type="taxonomic scope" value="Bacteria"/>
</dbReference>
<evidence type="ECO:0000256" key="5">
    <source>
        <dbReference type="HAMAP-Rule" id="MF_00168"/>
    </source>
</evidence>
<feature type="binding site" evidence="5">
    <location>
        <position position="332"/>
    </location>
    <ligand>
        <name>Zn(2+)</name>
        <dbReference type="ChEBI" id="CHEBI:29105"/>
    </ligand>
</feature>
<feature type="region of interest" description="RNA binding" evidence="5">
    <location>
        <begin position="244"/>
        <end position="250"/>
    </location>
</feature>
<evidence type="ECO:0000313" key="8">
    <source>
        <dbReference type="Proteomes" id="UP000018291"/>
    </source>
</evidence>
<dbReference type="InterPro" id="IPR002616">
    <property type="entry name" value="tRNA_ribo_trans-like"/>
</dbReference>
<name>R4Z2L4_9ACTN</name>
<feature type="binding site" evidence="5">
    <location>
        <position position="303"/>
    </location>
    <ligand>
        <name>Zn(2+)</name>
        <dbReference type="ChEBI" id="CHEBI:29105"/>
    </ligand>
</feature>
<evidence type="ECO:0000256" key="3">
    <source>
        <dbReference type="ARBA" id="ARBA00022694"/>
    </source>
</evidence>
<gene>
    <name evidence="5 7" type="primary">tgt</name>
    <name evidence="7" type="ORF">BN381_50115</name>
</gene>
<feature type="active site" description="Nucleophile" evidence="5">
    <location>
        <position position="263"/>
    </location>
</feature>
<dbReference type="GO" id="GO:0008616">
    <property type="term" value="P:tRNA queuosine(34) biosynthetic process"/>
    <property type="evidence" value="ECO:0007669"/>
    <property type="project" value="UniProtKB-UniRule"/>
</dbReference>
<dbReference type="PANTHER" id="PTHR46499:SF1">
    <property type="entry name" value="QUEUINE TRNA-RIBOSYLTRANSFERASE"/>
    <property type="match status" value="1"/>
</dbReference>
<proteinExistence type="inferred from homology"/>
<dbReference type="RefSeq" id="WP_012229349.1">
    <property type="nucleotide sequence ID" value="NZ_HG422565.1"/>
</dbReference>
<dbReference type="PANTHER" id="PTHR46499">
    <property type="entry name" value="QUEUINE TRNA-RIBOSYLTRANSFERASE"/>
    <property type="match status" value="1"/>
</dbReference>